<gene>
    <name evidence="1" type="ORF">DERYTH_LOCUS28385</name>
</gene>
<evidence type="ECO:0000313" key="2">
    <source>
        <dbReference type="Proteomes" id="UP000789405"/>
    </source>
</evidence>
<name>A0A9N9KGK5_9GLOM</name>
<feature type="non-terminal residue" evidence="1">
    <location>
        <position position="1"/>
    </location>
</feature>
<feature type="non-terminal residue" evidence="1">
    <location>
        <position position="134"/>
    </location>
</feature>
<evidence type="ECO:0000313" key="1">
    <source>
        <dbReference type="EMBL" id="CAG8827873.1"/>
    </source>
</evidence>
<accession>A0A9N9KGK5</accession>
<dbReference type="EMBL" id="CAJVPY010070461">
    <property type="protein sequence ID" value="CAG8827873.1"/>
    <property type="molecule type" value="Genomic_DNA"/>
</dbReference>
<dbReference type="AlphaFoldDB" id="A0A9N9KGK5"/>
<proteinExistence type="predicted"/>
<protein>
    <submittedName>
        <fullName evidence="1">8617_t:CDS:1</fullName>
    </submittedName>
</protein>
<dbReference type="InterPro" id="IPR036910">
    <property type="entry name" value="HMG_box_dom_sf"/>
</dbReference>
<dbReference type="Proteomes" id="UP000789405">
    <property type="component" value="Unassembled WGS sequence"/>
</dbReference>
<comment type="caution">
    <text evidence="1">The sequence shown here is derived from an EMBL/GenBank/DDBJ whole genome shotgun (WGS) entry which is preliminary data.</text>
</comment>
<organism evidence="1 2">
    <name type="scientific">Dentiscutata erythropus</name>
    <dbReference type="NCBI Taxonomy" id="1348616"/>
    <lineage>
        <taxon>Eukaryota</taxon>
        <taxon>Fungi</taxon>
        <taxon>Fungi incertae sedis</taxon>
        <taxon>Mucoromycota</taxon>
        <taxon>Glomeromycotina</taxon>
        <taxon>Glomeromycetes</taxon>
        <taxon>Diversisporales</taxon>
        <taxon>Gigasporaceae</taxon>
        <taxon>Dentiscutata</taxon>
    </lineage>
</organism>
<dbReference type="OrthoDB" id="5598240at2759"/>
<sequence length="134" mass="15784">NNFDIIMETGKIGVKVNDGTKKSQRNAKPNQKIVRLIDVPFPPDLTEEDLVKPRNENCDKLKVPNKFFIYRKWYTMCLEREELKNDQTSISPYISEQWRNEPQKVKDHYADLSIRAGKLFKERYGKEGFKTNTS</sequence>
<dbReference type="SUPFAM" id="SSF47095">
    <property type="entry name" value="HMG-box"/>
    <property type="match status" value="1"/>
</dbReference>
<keyword evidence="2" id="KW-1185">Reference proteome</keyword>
<reference evidence="1" key="1">
    <citation type="submission" date="2021-06" db="EMBL/GenBank/DDBJ databases">
        <authorList>
            <person name="Kallberg Y."/>
            <person name="Tangrot J."/>
            <person name="Rosling A."/>
        </authorList>
    </citation>
    <scope>NUCLEOTIDE SEQUENCE</scope>
    <source>
        <strain evidence="1">MA453B</strain>
    </source>
</reference>
<dbReference type="Gene3D" id="1.10.30.10">
    <property type="entry name" value="High mobility group box domain"/>
    <property type="match status" value="1"/>
</dbReference>